<dbReference type="CDD" id="cd00093">
    <property type="entry name" value="HTH_XRE"/>
    <property type="match status" value="1"/>
</dbReference>
<keyword evidence="4" id="KW-1185">Reference proteome</keyword>
<comment type="caution">
    <text evidence="3">The sequence shown here is derived from an EMBL/GenBank/DDBJ whole genome shotgun (WGS) entry which is preliminary data.</text>
</comment>
<dbReference type="Gene3D" id="1.10.260.40">
    <property type="entry name" value="lambda repressor-like DNA-binding domains"/>
    <property type="match status" value="1"/>
</dbReference>
<dbReference type="PANTHER" id="PTHR46558:SF4">
    <property type="entry name" value="DNA-BIDING PHAGE PROTEIN"/>
    <property type="match status" value="1"/>
</dbReference>
<dbReference type="InterPro" id="IPR010982">
    <property type="entry name" value="Lambda_DNA-bd_dom_sf"/>
</dbReference>
<dbReference type="Proteomes" id="UP000306918">
    <property type="component" value="Unassembled WGS sequence"/>
</dbReference>
<evidence type="ECO:0000313" key="4">
    <source>
        <dbReference type="Proteomes" id="UP000306918"/>
    </source>
</evidence>
<feature type="domain" description="HTH cro/C1-type" evidence="2">
    <location>
        <begin position="5"/>
        <end position="59"/>
    </location>
</feature>
<protein>
    <submittedName>
        <fullName evidence="3">Helix-turn-helix transcriptional regulator</fullName>
    </submittedName>
</protein>
<dbReference type="SMART" id="SM00530">
    <property type="entry name" value="HTH_XRE"/>
    <property type="match status" value="1"/>
</dbReference>
<reference evidence="3 4" key="1">
    <citation type="submission" date="2019-04" db="EMBL/GenBank/DDBJ databases">
        <title>Niastella caeni sp. nov., isolated from activated sludge.</title>
        <authorList>
            <person name="Sheng M."/>
        </authorList>
    </citation>
    <scope>NUCLEOTIDE SEQUENCE [LARGE SCALE GENOMIC DNA]</scope>
    <source>
        <strain evidence="3 4">HX-2-15</strain>
    </source>
</reference>
<dbReference type="PROSITE" id="PS50943">
    <property type="entry name" value="HTH_CROC1"/>
    <property type="match status" value="1"/>
</dbReference>
<dbReference type="SUPFAM" id="SSF47413">
    <property type="entry name" value="lambda repressor-like DNA-binding domains"/>
    <property type="match status" value="1"/>
</dbReference>
<gene>
    <name evidence="3" type="ORF">FAM09_28565</name>
</gene>
<dbReference type="InterPro" id="IPR001387">
    <property type="entry name" value="Cro/C1-type_HTH"/>
</dbReference>
<dbReference type="GO" id="GO:0003677">
    <property type="term" value="F:DNA binding"/>
    <property type="evidence" value="ECO:0007669"/>
    <property type="project" value="UniProtKB-KW"/>
</dbReference>
<dbReference type="RefSeq" id="WP_136580586.1">
    <property type="nucleotide sequence ID" value="NZ_STFF01000013.1"/>
</dbReference>
<dbReference type="AlphaFoldDB" id="A0A4S8H9L4"/>
<evidence type="ECO:0000256" key="1">
    <source>
        <dbReference type="ARBA" id="ARBA00023125"/>
    </source>
</evidence>
<name>A0A4S8H9L4_9BACT</name>
<keyword evidence="1" id="KW-0238">DNA-binding</keyword>
<dbReference type="PANTHER" id="PTHR46558">
    <property type="entry name" value="TRACRIPTIONAL REGULATORY PROTEIN-RELATED-RELATED"/>
    <property type="match status" value="1"/>
</dbReference>
<accession>A0A4S8H9L4</accession>
<dbReference type="Pfam" id="PF01381">
    <property type="entry name" value="HTH_3"/>
    <property type="match status" value="1"/>
</dbReference>
<evidence type="ECO:0000313" key="3">
    <source>
        <dbReference type="EMBL" id="THU31580.1"/>
    </source>
</evidence>
<proteinExistence type="predicted"/>
<dbReference type="OrthoDB" id="1357763at2"/>
<dbReference type="EMBL" id="STFF01000013">
    <property type="protein sequence ID" value="THU31580.1"/>
    <property type="molecule type" value="Genomic_DNA"/>
</dbReference>
<organism evidence="3 4">
    <name type="scientific">Niastella caeni</name>
    <dbReference type="NCBI Taxonomy" id="2569763"/>
    <lineage>
        <taxon>Bacteria</taxon>
        <taxon>Pseudomonadati</taxon>
        <taxon>Bacteroidota</taxon>
        <taxon>Chitinophagia</taxon>
        <taxon>Chitinophagales</taxon>
        <taxon>Chitinophagaceae</taxon>
        <taxon>Niastella</taxon>
    </lineage>
</organism>
<sequence length="69" mass="7769">MINNVKQMREQCGYTQEQLANLVGASRQSIISIEKGHYIPTTIMALKLAFSLGVGVEELFILEKKDWKG</sequence>
<evidence type="ECO:0000259" key="2">
    <source>
        <dbReference type="PROSITE" id="PS50943"/>
    </source>
</evidence>